<keyword evidence="3" id="KW-1185">Reference proteome</keyword>
<evidence type="ECO:0000256" key="1">
    <source>
        <dbReference type="ARBA" id="ARBA00006479"/>
    </source>
</evidence>
<dbReference type="InterPro" id="IPR043129">
    <property type="entry name" value="ATPase_NBD"/>
</dbReference>
<gene>
    <name evidence="2" type="ORF">KSF_026330</name>
</gene>
<evidence type="ECO:0000313" key="3">
    <source>
        <dbReference type="Proteomes" id="UP000597444"/>
    </source>
</evidence>
<dbReference type="Proteomes" id="UP000597444">
    <property type="component" value="Unassembled WGS sequence"/>
</dbReference>
<dbReference type="Gene3D" id="3.30.420.40">
    <property type="match status" value="2"/>
</dbReference>
<sequence>MDGPQLLVGVNARLDRVHTIIVREEANEGLRLMGEHRLHGIIREPDQNVLVERIRNSIKEAIDDAQVSPSDLLTIGVAASGQIDQDNGVILFTPMLGLSDVPLAALVQEDFPCHIALINDIGAQGIGEQKIGAGKHIQHLVYLYVGYGIGSSIIINGEMYTGSKQLAGEFGHTTIDLHGPVCTCGNIGCLEMISSRAAMGRKLQQSYREGRATLLASLMDLEQEPLDIGVTNIAEAIEQEDALTIQVIEEAAETFGAGIANVINFLNPDTIILGGDVIDELDLYFERAVAAARSRCLDTHLKHTSIVRGMLGTTAGAYGAAVYAKQHLLRAKADRKR</sequence>
<comment type="caution">
    <text evidence="2">The sequence shown here is derived from an EMBL/GenBank/DDBJ whole genome shotgun (WGS) entry which is preliminary data.</text>
</comment>
<protein>
    <recommendedName>
        <fullName evidence="4">ROK family protein</fullName>
    </recommendedName>
</protein>
<reference evidence="2" key="1">
    <citation type="submission" date="2020-10" db="EMBL/GenBank/DDBJ databases">
        <title>Taxonomic study of unclassified bacteria belonging to the class Ktedonobacteria.</title>
        <authorList>
            <person name="Yabe S."/>
            <person name="Wang C.M."/>
            <person name="Zheng Y."/>
            <person name="Sakai Y."/>
            <person name="Cavaletti L."/>
            <person name="Monciardini P."/>
            <person name="Donadio S."/>
        </authorList>
    </citation>
    <scope>NUCLEOTIDE SEQUENCE</scope>
    <source>
        <strain evidence="2">ID150040</strain>
    </source>
</reference>
<dbReference type="InterPro" id="IPR000600">
    <property type="entry name" value="ROK"/>
</dbReference>
<dbReference type="PANTHER" id="PTHR18964:SF149">
    <property type="entry name" value="BIFUNCTIONAL UDP-N-ACETYLGLUCOSAMINE 2-EPIMERASE_N-ACETYLMANNOSAMINE KINASE"/>
    <property type="match status" value="1"/>
</dbReference>
<name>A0A8J3IHN0_9CHLR</name>
<evidence type="ECO:0000313" key="2">
    <source>
        <dbReference type="EMBL" id="GHO92585.1"/>
    </source>
</evidence>
<dbReference type="EMBL" id="BNJK01000001">
    <property type="protein sequence ID" value="GHO92585.1"/>
    <property type="molecule type" value="Genomic_DNA"/>
</dbReference>
<comment type="similarity">
    <text evidence="1">Belongs to the ROK (NagC/XylR) family.</text>
</comment>
<proteinExistence type="inferred from homology"/>
<dbReference type="Pfam" id="PF00480">
    <property type="entry name" value="ROK"/>
    <property type="match status" value="1"/>
</dbReference>
<dbReference type="AlphaFoldDB" id="A0A8J3IHN0"/>
<dbReference type="SUPFAM" id="SSF53067">
    <property type="entry name" value="Actin-like ATPase domain"/>
    <property type="match status" value="1"/>
</dbReference>
<dbReference type="RefSeq" id="WP_220203408.1">
    <property type="nucleotide sequence ID" value="NZ_BNJK01000001.1"/>
</dbReference>
<evidence type="ECO:0008006" key="4">
    <source>
        <dbReference type="Google" id="ProtNLM"/>
    </source>
</evidence>
<accession>A0A8J3IHN0</accession>
<dbReference type="PANTHER" id="PTHR18964">
    <property type="entry name" value="ROK (REPRESSOR, ORF, KINASE) FAMILY"/>
    <property type="match status" value="1"/>
</dbReference>
<organism evidence="2 3">
    <name type="scientific">Reticulibacter mediterranei</name>
    <dbReference type="NCBI Taxonomy" id="2778369"/>
    <lineage>
        <taxon>Bacteria</taxon>
        <taxon>Bacillati</taxon>
        <taxon>Chloroflexota</taxon>
        <taxon>Ktedonobacteria</taxon>
        <taxon>Ktedonobacterales</taxon>
        <taxon>Reticulibacteraceae</taxon>
        <taxon>Reticulibacter</taxon>
    </lineage>
</organism>